<proteinExistence type="predicted"/>
<comment type="caution">
    <text evidence="1">The sequence shown here is derived from an EMBL/GenBank/DDBJ whole genome shotgun (WGS) entry which is preliminary data.</text>
</comment>
<organism evidence="1 2">
    <name type="scientific">Enterococcus faecium EnGen0003</name>
    <dbReference type="NCBI Taxonomy" id="1138901"/>
    <lineage>
        <taxon>Bacteria</taxon>
        <taxon>Bacillati</taxon>
        <taxon>Bacillota</taxon>
        <taxon>Bacilli</taxon>
        <taxon>Lactobacillales</taxon>
        <taxon>Enterococcaceae</taxon>
        <taxon>Enterococcus</taxon>
    </lineage>
</organism>
<dbReference type="RefSeq" id="WP_002334770.1">
    <property type="nucleotide sequence ID" value="NZ_KB029685.1"/>
</dbReference>
<protein>
    <recommendedName>
        <fullName evidence="3">Bacteriophage abortive infection AbiH</fullName>
    </recommendedName>
</protein>
<sequence length="300" mass="35562">MTKIFVIGNGFDLDHGLPTKYCDFFRYLSSFPEGQIFIDAIEKFSCNYTQELWSNFEEELGYLSVDTVMEEATSRKEEFNSEFDYGPLDDSHITNFLYDDYYSALGFLDDYVGQWARLIDISNINKKDIYEKIFDRNSVFITFNYTKVLEYIYGIDNENILHIHGDVSNEPIMGHGRDHISYVDVNIGDLFEEEFRRNIFSGFSEFYNSSIKDTSSFIKKLKFFLEDHYENVEEITIIGHSLGKVDAPYFEFIRDYFDEARINVLYYDIEDYNRKKISLKGLKFKNFKLVKELKEWTPCE</sequence>
<accession>A0A828ZWB6</accession>
<dbReference type="Proteomes" id="UP000010553">
    <property type="component" value="Unassembled WGS sequence"/>
</dbReference>
<evidence type="ECO:0000313" key="2">
    <source>
        <dbReference type="Proteomes" id="UP000010553"/>
    </source>
</evidence>
<dbReference type="EMBL" id="AHXC01000003">
    <property type="protein sequence ID" value="ELB03385.1"/>
    <property type="molecule type" value="Genomic_DNA"/>
</dbReference>
<dbReference type="AlphaFoldDB" id="A0A828ZWB6"/>
<gene>
    <name evidence="1" type="ORF">OIE_03346</name>
</gene>
<evidence type="ECO:0000313" key="1">
    <source>
        <dbReference type="EMBL" id="ELB03385.1"/>
    </source>
</evidence>
<evidence type="ECO:0008006" key="3">
    <source>
        <dbReference type="Google" id="ProtNLM"/>
    </source>
</evidence>
<name>A0A828ZWB6_ENTFC</name>
<reference evidence="1 2" key="1">
    <citation type="submission" date="2012-12" db="EMBL/GenBank/DDBJ databases">
        <title>The Genome Sequence of Enterococcus faecium E1590.</title>
        <authorList>
            <consortium name="The Broad Institute Genome Sequencing Platform"/>
            <consortium name="The Broad Institute Genome Sequencing Center for Infectious Disease"/>
            <person name="Earl A.M."/>
            <person name="Gilmore M.S."/>
            <person name="van Schaik W."/>
            <person name="Lebreton F."/>
            <person name="Willems R.J."/>
            <person name="Walker B."/>
            <person name="Young S.K."/>
            <person name="Zeng Q."/>
            <person name="Gargeya S."/>
            <person name="Fitzgerald M."/>
            <person name="Haas B."/>
            <person name="Abouelleil A."/>
            <person name="Alvarado L."/>
            <person name="Arachchi H.M."/>
            <person name="Berlin A.M."/>
            <person name="Chapman S.B."/>
            <person name="Dewar J."/>
            <person name="Goldberg J."/>
            <person name="Griggs A."/>
            <person name="Gujja S."/>
            <person name="Hansen M."/>
            <person name="Howarth C."/>
            <person name="Imamovic A."/>
            <person name="Larimer J."/>
            <person name="McCowan C."/>
            <person name="Murphy C."/>
            <person name="Neiman D."/>
            <person name="Pearson M."/>
            <person name="Priest M."/>
            <person name="Roberts A."/>
            <person name="Saif S."/>
            <person name="Shea T."/>
            <person name="Sisk P."/>
            <person name="Sykes S."/>
            <person name="Wortman J."/>
            <person name="Nusbaum C."/>
            <person name="Birren B."/>
        </authorList>
    </citation>
    <scope>NUCLEOTIDE SEQUENCE [LARGE SCALE GENOMIC DNA]</scope>
    <source>
        <strain evidence="1 2">E1590</strain>
    </source>
</reference>
<dbReference type="Pfam" id="PF14253">
    <property type="entry name" value="AbiH"/>
    <property type="match status" value="1"/>
</dbReference>
<dbReference type="InterPro" id="IPR025935">
    <property type="entry name" value="AbiH"/>
</dbReference>